<keyword evidence="4 6" id="KW-0975">Bacterial flagellum</keyword>
<protein>
    <recommendedName>
        <fullName evidence="3 5">Flagellar hook protein FlgE</fullName>
    </recommendedName>
</protein>
<dbReference type="RefSeq" id="WP_011139563.1">
    <property type="nucleotide sequence ID" value="NC_005090.1"/>
</dbReference>
<dbReference type="InterPro" id="IPR037925">
    <property type="entry name" value="FlgE/F/G-like"/>
</dbReference>
<feature type="domain" description="Flagellar hook protein FlgE/F/G-like D1" evidence="10">
    <location>
        <begin position="95"/>
        <end position="180"/>
    </location>
</feature>
<dbReference type="InterPro" id="IPR020013">
    <property type="entry name" value="Flagellar_FlgE/F/G"/>
</dbReference>
<dbReference type="Pfam" id="PF22692">
    <property type="entry name" value="LlgE_F_G_D1"/>
    <property type="match status" value="1"/>
</dbReference>
<dbReference type="InterPro" id="IPR011491">
    <property type="entry name" value="FlgE_D2"/>
</dbReference>
<dbReference type="Pfam" id="PF00460">
    <property type="entry name" value="Flg_bb_rod"/>
    <property type="match status" value="1"/>
</dbReference>
<gene>
    <name evidence="11" type="primary">FLGE</name>
    <name evidence="11" type="ordered locus">WS1758</name>
</gene>
<dbReference type="HOGENOM" id="CLU_013687_2_1_7"/>
<keyword evidence="11" id="KW-0969">Cilium</keyword>
<dbReference type="GO" id="GO:0044781">
    <property type="term" value="P:bacterial-type flagellum organization"/>
    <property type="evidence" value="ECO:0007669"/>
    <property type="project" value="InterPro"/>
</dbReference>
<keyword evidence="11" id="KW-0966">Cell projection</keyword>
<evidence type="ECO:0000256" key="4">
    <source>
        <dbReference type="ARBA" id="ARBA00023143"/>
    </source>
</evidence>
<dbReference type="Gene3D" id="3.30.70.2120">
    <property type="match status" value="1"/>
</dbReference>
<dbReference type="AlphaFoldDB" id="Q7M8B3"/>
<dbReference type="InterPro" id="IPR001444">
    <property type="entry name" value="Flag_bb_rod_N"/>
</dbReference>
<dbReference type="Pfam" id="PF06429">
    <property type="entry name" value="Flg_bbr_C"/>
    <property type="match status" value="1"/>
</dbReference>
<proteinExistence type="inferred from homology"/>
<dbReference type="GO" id="GO:0071978">
    <property type="term" value="P:bacterial-type flagellum-dependent swarming motility"/>
    <property type="evidence" value="ECO:0007669"/>
    <property type="project" value="TreeGrafter"/>
</dbReference>
<feature type="domain" description="Flagellar basal body rod protein N-terminal" evidence="7">
    <location>
        <begin position="8"/>
        <end position="35"/>
    </location>
</feature>
<evidence type="ECO:0000259" key="10">
    <source>
        <dbReference type="Pfam" id="PF22692"/>
    </source>
</evidence>
<evidence type="ECO:0000259" key="7">
    <source>
        <dbReference type="Pfam" id="PF00460"/>
    </source>
</evidence>
<dbReference type="SUPFAM" id="SSF117143">
    <property type="entry name" value="Flagellar hook protein flgE"/>
    <property type="match status" value="1"/>
</dbReference>
<keyword evidence="11" id="KW-0282">Flagellum</keyword>
<dbReference type="Proteomes" id="UP000000422">
    <property type="component" value="Chromosome"/>
</dbReference>
<dbReference type="InterPro" id="IPR037058">
    <property type="entry name" value="Falgellar_hook_FlgE_sf"/>
</dbReference>
<dbReference type="PANTHER" id="PTHR30435:SF19">
    <property type="entry name" value="FLAGELLAR BASAL-BODY ROD PROTEIN FLGG"/>
    <property type="match status" value="1"/>
</dbReference>
<organism evidence="12">
    <name type="scientific">Wolinella succinogenes (strain ATCC 29543 / DSM 1740 / CCUG 13145 / JCM 31913 / LMG 7466 / NCTC 11488 / FDC 602W)</name>
    <name type="common">Vibrio succinogenes</name>
    <dbReference type="NCBI Taxonomy" id="273121"/>
    <lineage>
        <taxon>Bacteria</taxon>
        <taxon>Pseudomonadati</taxon>
        <taxon>Campylobacterota</taxon>
        <taxon>Epsilonproteobacteria</taxon>
        <taxon>Campylobacterales</taxon>
        <taxon>Helicobacteraceae</taxon>
        <taxon>Wolinella</taxon>
    </lineage>
</organism>
<feature type="domain" description="Flagellar basal-body/hook protein C-terminal" evidence="8">
    <location>
        <begin position="671"/>
        <end position="714"/>
    </location>
</feature>
<dbReference type="GO" id="GO:0009425">
    <property type="term" value="C:bacterial-type flagellum basal body"/>
    <property type="evidence" value="ECO:0007669"/>
    <property type="project" value="UniProtKB-SubCell"/>
</dbReference>
<evidence type="ECO:0000256" key="5">
    <source>
        <dbReference type="NCBIfam" id="TIGR02489"/>
    </source>
</evidence>
<evidence type="ECO:0000256" key="3">
    <source>
        <dbReference type="ARBA" id="ARBA00019015"/>
    </source>
</evidence>
<accession>Q7M8B3</accession>
<evidence type="ECO:0000259" key="8">
    <source>
        <dbReference type="Pfam" id="PF06429"/>
    </source>
</evidence>
<dbReference type="KEGG" id="wsu:WS1758"/>
<name>Q7M8B3_WOLSU</name>
<dbReference type="Gene3D" id="2.60.98.20">
    <property type="entry name" value="Flagellar hook protein FlgE"/>
    <property type="match status" value="1"/>
</dbReference>
<dbReference type="Pfam" id="PF07559">
    <property type="entry name" value="FlgE_D2"/>
    <property type="match status" value="1"/>
</dbReference>
<comment type="similarity">
    <text evidence="2 6">Belongs to the flagella basal body rod proteins family.</text>
</comment>
<evidence type="ECO:0000259" key="9">
    <source>
        <dbReference type="Pfam" id="PF07559"/>
    </source>
</evidence>
<dbReference type="NCBIfam" id="TIGR03506">
    <property type="entry name" value="FlgEFG_subfam"/>
    <property type="match status" value="2"/>
</dbReference>
<dbReference type="InterPro" id="IPR010810">
    <property type="entry name" value="Flagellin_hook_IN_motif"/>
</dbReference>
<evidence type="ECO:0000256" key="1">
    <source>
        <dbReference type="ARBA" id="ARBA00004117"/>
    </source>
</evidence>
<dbReference type="InterPro" id="IPR012835">
    <property type="entry name" value="FlgE_epsilon"/>
</dbReference>
<dbReference type="Pfam" id="PF07196">
    <property type="entry name" value="Flagellin_IN"/>
    <property type="match status" value="1"/>
</dbReference>
<evidence type="ECO:0000256" key="2">
    <source>
        <dbReference type="ARBA" id="ARBA00009677"/>
    </source>
</evidence>
<evidence type="ECO:0000313" key="11">
    <source>
        <dbReference type="EMBL" id="CAE10780.1"/>
    </source>
</evidence>
<dbReference type="STRING" id="273121.WS1758"/>
<dbReference type="InterPro" id="IPR053967">
    <property type="entry name" value="LlgE_F_G-like_D1"/>
</dbReference>
<dbReference type="EMBL" id="BX571661">
    <property type="protein sequence ID" value="CAE10780.1"/>
    <property type="molecule type" value="Genomic_DNA"/>
</dbReference>
<dbReference type="NCBIfam" id="TIGR02489">
    <property type="entry name" value="flgE_epsilon"/>
    <property type="match status" value="1"/>
</dbReference>
<evidence type="ECO:0000313" key="12">
    <source>
        <dbReference type="Proteomes" id="UP000000422"/>
    </source>
</evidence>
<sequence>MLRSLWSGVSGMQAHQVALDVEGNNIANVNTTGFKYSRANFSDMLSQVNRIATSPYGGLGGQNDYSIGLGTSINSTTKIFGQGSIQDTTNKMDLAIGGDGFFIVSGNGGRTNAYTRDGAFGFDAAGNMVNNAGYIVQGWTRDLNSGSTSCYSDALYNVVDTTVPISGIKIEPKMVIPAKATTQVNLDANLTAGDTTDKLGCMYALDSTSVTAADGIAARYDSAGNKIQMAEDMGVLFNASGNALKLSEGQGVWVSYSQATATQAVAVATTGTITLNGTTITFTNDSTISGVSSLVAAQNAINAKKSETGVEAFATGGQLRLVNDNSLDGNASKKNVIITASGGALANFTAADNSITAFRYAYTTASDADSTSRLFRTTEDLRALLQQDANNIKHGGGYVDSTGTNASVKVTINKTGMFEILNQDDGDTTTGNLSLTVSSYYDTNVTSNVLFKSAMKGLNTGILVEGGSSTTSASLMAAKHTATTDIVDSLGNKHTLTVTFRKVGPQEWSFSLHVPEPATFVNGSGERPNYFEGGRVTFGEDGGLTGMNPPTIQFNPKSGASSPQRIDLDFGVSGTFQGLTSTDKESATGNIYQNGYQSGVLEDWRFDSNGVLIGEFSNGKDLALAQVAIASFTNNGGLQAEGSNLFSQTANSGEPVVGTAGSGGRGKISPSALEMSNVDLSRSLTQLIVVQRGFQANSKTVTTSDQILNTLLQLKQ</sequence>
<feature type="domain" description="Flagellar hook protein FlgE D2" evidence="9">
    <location>
        <begin position="478"/>
        <end position="596"/>
    </location>
</feature>
<reference evidence="11 12" key="1">
    <citation type="journal article" date="2003" name="Proc. Natl. Acad. Sci. U.S.A.">
        <title>Complete genome sequence and analysis of Wolinella succinogenes.</title>
        <authorList>
            <person name="Baar C."/>
            <person name="Eppinger M."/>
            <person name="Raddatz G."/>
            <person name="Simon JM."/>
            <person name="Lanz C."/>
            <person name="Klimmek O."/>
            <person name="Nandakumar R."/>
            <person name="Gross R."/>
            <person name="Rosinus A."/>
            <person name="Keller H."/>
            <person name="Jagtap P."/>
            <person name="Linke B."/>
            <person name="Meyer F."/>
            <person name="Lederer H."/>
            <person name="Schuster S.C."/>
        </authorList>
    </citation>
    <scope>NUCLEOTIDE SEQUENCE [LARGE SCALE GENOMIC DNA]</scope>
    <source>
        <strain evidence="12">ATCC 29543 / DSM 1740 / CCUG 13145 / JCM 31913 / LMG 7466 / NCTC 11488 / FDC 602W</strain>
    </source>
</reference>
<evidence type="ECO:0000256" key="6">
    <source>
        <dbReference type="RuleBase" id="RU362116"/>
    </source>
</evidence>
<dbReference type="InterPro" id="IPR010930">
    <property type="entry name" value="Flg_bb/hook_C_dom"/>
</dbReference>
<dbReference type="PANTHER" id="PTHR30435">
    <property type="entry name" value="FLAGELLAR PROTEIN"/>
    <property type="match status" value="1"/>
</dbReference>
<keyword evidence="12" id="KW-1185">Reference proteome</keyword>
<comment type="subcellular location">
    <subcellularLocation>
        <location evidence="1 6">Bacterial flagellum basal body</location>
    </subcellularLocation>
</comment>
<dbReference type="eggNOG" id="COG1749">
    <property type="taxonomic scope" value="Bacteria"/>
</dbReference>